<evidence type="ECO:0000256" key="8">
    <source>
        <dbReference type="ARBA" id="ARBA00022694"/>
    </source>
</evidence>
<dbReference type="PANTHER" id="PTHR21210">
    <property type="entry name" value="TRNA (URACIL-O(2)-)-METHYLTRANSFERASE-RELATED"/>
    <property type="match status" value="1"/>
</dbReference>
<evidence type="ECO:0000256" key="7">
    <source>
        <dbReference type="ARBA" id="ARBA00022691"/>
    </source>
</evidence>
<keyword evidence="5 10" id="KW-0489">Methyltransferase</keyword>
<protein>
    <recommendedName>
        <fullName evidence="10">tRNA (uracil-O(2)-)-methyltransferase</fullName>
        <ecNumber evidence="10">2.1.1.211</ecNumber>
    </recommendedName>
</protein>
<keyword evidence="12" id="KW-1185">Reference proteome</keyword>
<proteinExistence type="inferred from homology"/>
<comment type="function">
    <text evidence="1">Probable adenosyl-L-methionine (AdoMet)-dependent tRNA (uracil-O(2)-)-methyltransferase.</text>
</comment>
<evidence type="ECO:0000256" key="1">
    <source>
        <dbReference type="ARBA" id="ARBA00002778"/>
    </source>
</evidence>
<dbReference type="InterPro" id="IPR029063">
    <property type="entry name" value="SAM-dependent_MTases_sf"/>
</dbReference>
<name>A0AAE1NRZ5_9EUCA</name>
<dbReference type="EC" id="2.1.1.211" evidence="10"/>
<evidence type="ECO:0000256" key="9">
    <source>
        <dbReference type="ARBA" id="ARBA00047957"/>
    </source>
</evidence>
<evidence type="ECO:0000313" key="11">
    <source>
        <dbReference type="EMBL" id="KAK4294100.1"/>
    </source>
</evidence>
<dbReference type="EMBL" id="JAWZYT010004369">
    <property type="protein sequence ID" value="KAK4294100.1"/>
    <property type="molecule type" value="Genomic_DNA"/>
</dbReference>
<evidence type="ECO:0000256" key="10">
    <source>
        <dbReference type="RuleBase" id="RU368004"/>
    </source>
</evidence>
<dbReference type="GO" id="GO:0005737">
    <property type="term" value="C:cytoplasm"/>
    <property type="evidence" value="ECO:0007669"/>
    <property type="project" value="UniProtKB-SubCell"/>
</dbReference>
<evidence type="ECO:0000256" key="3">
    <source>
        <dbReference type="ARBA" id="ARBA00009056"/>
    </source>
</evidence>
<evidence type="ECO:0000256" key="2">
    <source>
        <dbReference type="ARBA" id="ARBA00004496"/>
    </source>
</evidence>
<dbReference type="SUPFAM" id="SSF53335">
    <property type="entry name" value="S-adenosyl-L-methionine-dependent methyltransferases"/>
    <property type="match status" value="1"/>
</dbReference>
<dbReference type="AlphaFoldDB" id="A0AAE1NRZ5"/>
<evidence type="ECO:0000256" key="4">
    <source>
        <dbReference type="ARBA" id="ARBA00022490"/>
    </source>
</evidence>
<comment type="similarity">
    <text evidence="3 10">Belongs to the TRM44 family.</text>
</comment>
<dbReference type="GO" id="GO:0030488">
    <property type="term" value="P:tRNA methylation"/>
    <property type="evidence" value="ECO:0007669"/>
    <property type="project" value="UniProtKB-UniRule"/>
</dbReference>
<dbReference type="GO" id="GO:0141101">
    <property type="term" value="F:tRNA(Ser) (uridine(44)-2'-O-)-methyltransferase activity"/>
    <property type="evidence" value="ECO:0007669"/>
    <property type="project" value="UniProtKB-EC"/>
</dbReference>
<organism evidence="11 12">
    <name type="scientific">Petrolisthes manimaculis</name>
    <dbReference type="NCBI Taxonomy" id="1843537"/>
    <lineage>
        <taxon>Eukaryota</taxon>
        <taxon>Metazoa</taxon>
        <taxon>Ecdysozoa</taxon>
        <taxon>Arthropoda</taxon>
        <taxon>Crustacea</taxon>
        <taxon>Multicrustacea</taxon>
        <taxon>Malacostraca</taxon>
        <taxon>Eumalacostraca</taxon>
        <taxon>Eucarida</taxon>
        <taxon>Decapoda</taxon>
        <taxon>Pleocyemata</taxon>
        <taxon>Anomura</taxon>
        <taxon>Galatheoidea</taxon>
        <taxon>Porcellanidae</taxon>
        <taxon>Petrolisthes</taxon>
    </lineage>
</organism>
<keyword evidence="7 10" id="KW-0949">S-adenosyl-L-methionine</keyword>
<evidence type="ECO:0000256" key="6">
    <source>
        <dbReference type="ARBA" id="ARBA00022679"/>
    </source>
</evidence>
<comment type="catalytic activity">
    <reaction evidence="9 10">
        <text>uridine(44) in tRNA(Ser) + S-adenosyl-L-methionine = 2'-O-methyluridine(44) in tRNA(Ser) + S-adenosyl-L-homocysteine + H(+)</text>
        <dbReference type="Rhea" id="RHEA:43100"/>
        <dbReference type="Rhea" id="RHEA-COMP:10339"/>
        <dbReference type="Rhea" id="RHEA-COMP:10340"/>
        <dbReference type="ChEBI" id="CHEBI:15378"/>
        <dbReference type="ChEBI" id="CHEBI:57856"/>
        <dbReference type="ChEBI" id="CHEBI:59789"/>
        <dbReference type="ChEBI" id="CHEBI:65315"/>
        <dbReference type="ChEBI" id="CHEBI:74478"/>
        <dbReference type="EC" id="2.1.1.211"/>
    </reaction>
</comment>
<comment type="function">
    <text evidence="10">Adenosyl-L-methionine (AdoMet)-dependent tRNA (uracil-O(2)-)-methyltransferase.</text>
</comment>
<comment type="subcellular location">
    <subcellularLocation>
        <location evidence="2 10">Cytoplasm</location>
    </subcellularLocation>
</comment>
<dbReference type="InterPro" id="IPR011671">
    <property type="entry name" value="tRNA_uracil_MeTrfase"/>
</dbReference>
<sequence>MEKIIEEVPLVLSARQFWGAVKIYTEKPHVINRRICGTVDMWVGYTNDAIFRETLVGRLKDLLESDTKVGVNGDAMSSGKEPGPKEPEINKNSCDLSHQHQYPISLVTKGGHCPFINTENFDSQCTDDESVDDKIKKVLYSEGFRELNHENIESSSVHGEENEHHKLREIKSSTHPSHERKWEVPWQYLLEAKVAVISLIRRIIPKQLDKFIPTYEVVIMESRRGSVMYLNQSSLTTPSLGPRIHYSFTKTNTGVALSWFTKEGETENNPSLAWVQQKVLPKVMKWAAEVKEDSEVEDKGSLRLVRVQEYNQLYQKLKAKYGKQLVKMWPEKTDPLKYVYEDIAIATYLILLWQQEREEKDLVNYQSFVDLGCGNGLLVYILCGEGHTGLGIDIKKRGIWDQFSPQVHLKEDVVEPSDKNLFPEYDWLIGNHSDELTPWLPVIAAKSSYNTRFFVIPCCPHDFACKYRRRDAGKSQYSDYLEYVKEVGSVCGFEVWRDKLRIPSTKRVCLIGQNRTYSKEDAQKTIEDIDVFVREREKANSIVSEQQEGNNITVEDGHVEKIQTSDKDKGEYLEKKQCISGLWSSNFKARNSVQQVRNCTQLKKGLREELVSTIANMLMEKKHIIQVEIENDVLVEWDRGGSMTMADIARGLETQQLQALKKECGGLQTLLKNHRHMFSLQNGQVYLQSPVPVWRASVPSERIKTKCCWFHQHHRRGCPLPSHLCVFAHGDDELREAITP</sequence>
<keyword evidence="8 10" id="KW-0819">tRNA processing</keyword>
<gene>
    <name evidence="11" type="ORF">Pmani_033250</name>
</gene>
<dbReference type="Proteomes" id="UP001292094">
    <property type="component" value="Unassembled WGS sequence"/>
</dbReference>
<keyword evidence="4 10" id="KW-0963">Cytoplasm</keyword>
<evidence type="ECO:0000256" key="5">
    <source>
        <dbReference type="ARBA" id="ARBA00022603"/>
    </source>
</evidence>
<dbReference type="PANTHER" id="PTHR21210:SF0">
    <property type="entry name" value="TRNA (URACIL-O(2)-)-METHYLTRANSFERASE-RELATED"/>
    <property type="match status" value="1"/>
</dbReference>
<dbReference type="Pfam" id="PF07757">
    <property type="entry name" value="AdoMet_MTase"/>
    <property type="match status" value="1"/>
</dbReference>
<keyword evidence="6 10" id="KW-0808">Transferase</keyword>
<comment type="caution">
    <text evidence="11">The sequence shown here is derived from an EMBL/GenBank/DDBJ whole genome shotgun (WGS) entry which is preliminary data.</text>
</comment>
<accession>A0AAE1NRZ5</accession>
<reference evidence="11" key="1">
    <citation type="submission" date="2023-11" db="EMBL/GenBank/DDBJ databases">
        <title>Genome assemblies of two species of porcelain crab, Petrolisthes cinctipes and Petrolisthes manimaculis (Anomura: Porcellanidae).</title>
        <authorList>
            <person name="Angst P."/>
        </authorList>
    </citation>
    <scope>NUCLEOTIDE SEQUENCE</scope>
    <source>
        <strain evidence="11">PB745_02</strain>
        <tissue evidence="11">Gill</tissue>
    </source>
</reference>
<evidence type="ECO:0000313" key="12">
    <source>
        <dbReference type="Proteomes" id="UP001292094"/>
    </source>
</evidence>